<dbReference type="GO" id="GO:0003677">
    <property type="term" value="F:DNA binding"/>
    <property type="evidence" value="ECO:0007669"/>
    <property type="project" value="UniProtKB-KW"/>
</dbReference>
<evidence type="ECO:0000313" key="9">
    <source>
        <dbReference type="Proteomes" id="UP001190700"/>
    </source>
</evidence>
<feature type="compositionally biased region" description="Basic residues" evidence="6">
    <location>
        <begin position="633"/>
        <end position="647"/>
    </location>
</feature>
<feature type="region of interest" description="Disordered" evidence="6">
    <location>
        <begin position="337"/>
        <end position="360"/>
    </location>
</feature>
<accession>A0AAE0EZ30</accession>
<dbReference type="SMART" id="SM00380">
    <property type="entry name" value="AP2"/>
    <property type="match status" value="1"/>
</dbReference>
<evidence type="ECO:0000256" key="4">
    <source>
        <dbReference type="ARBA" id="ARBA00023163"/>
    </source>
</evidence>
<keyword evidence="4" id="KW-0804">Transcription</keyword>
<feature type="domain" description="AP2/ERF" evidence="7">
    <location>
        <begin position="745"/>
        <end position="810"/>
    </location>
</feature>
<keyword evidence="9" id="KW-1185">Reference proteome</keyword>
<dbReference type="Proteomes" id="UP001190700">
    <property type="component" value="Unassembled WGS sequence"/>
</dbReference>
<feature type="compositionally biased region" description="Low complexity" evidence="6">
    <location>
        <begin position="478"/>
        <end position="488"/>
    </location>
</feature>
<comment type="caution">
    <text evidence="8">The sequence shown here is derived from an EMBL/GenBank/DDBJ whole genome shotgun (WGS) entry which is preliminary data.</text>
</comment>
<name>A0AAE0EZ30_9CHLO</name>
<evidence type="ECO:0000313" key="8">
    <source>
        <dbReference type="EMBL" id="KAK3246051.1"/>
    </source>
</evidence>
<evidence type="ECO:0000259" key="7">
    <source>
        <dbReference type="PROSITE" id="PS51032"/>
    </source>
</evidence>
<evidence type="ECO:0000256" key="6">
    <source>
        <dbReference type="SAM" id="MobiDB-lite"/>
    </source>
</evidence>
<dbReference type="InterPro" id="IPR016177">
    <property type="entry name" value="DNA-bd_dom_sf"/>
</dbReference>
<dbReference type="GO" id="GO:0003700">
    <property type="term" value="F:DNA-binding transcription factor activity"/>
    <property type="evidence" value="ECO:0007669"/>
    <property type="project" value="InterPro"/>
</dbReference>
<organism evidence="8 9">
    <name type="scientific">Cymbomonas tetramitiformis</name>
    <dbReference type="NCBI Taxonomy" id="36881"/>
    <lineage>
        <taxon>Eukaryota</taxon>
        <taxon>Viridiplantae</taxon>
        <taxon>Chlorophyta</taxon>
        <taxon>Pyramimonadophyceae</taxon>
        <taxon>Pyramimonadales</taxon>
        <taxon>Pyramimonadaceae</taxon>
        <taxon>Cymbomonas</taxon>
    </lineage>
</organism>
<proteinExistence type="predicted"/>
<dbReference type="PANTHER" id="PTHR32467:SF90">
    <property type="entry name" value="AP2-LIKE ETHYLENE-RESPONSIVE TRANSCRIPTION FACTOR AIL1"/>
    <property type="match status" value="1"/>
</dbReference>
<gene>
    <name evidence="8" type="ORF">CYMTET_44401</name>
</gene>
<sequence>MRKFNAGDKVSLAAHLFDNPDFKTSDGNEWRWSYRTYGKGWRHAKVFGEVLSYSGERQRSQANNVLVRWQDGDESEACMSQLTRVHAEEEVGGAQPGVPGLPASGASGATGRPAEEMLPSRIEVNGVTLDRNEANNALEMYQRLFPTEAVVDHAASAEAASEELGMHGTECTPLHDVMSDKGAVNAKAVQGGKKRPPSERNEPRAPPNNPKRARPNRSRGPSLQMPDHAGKGAASAKAAQAGDARLNMRKFNAGDKVSLAAHLFDNPNLKTGDGNEWRWSYRTYGKGWRYAKVFGEVLSYSGERQRSQANNVLVRWQDGDESEACVSQLTRVHAEEEVGGAQPGVPGLPASGASGATGRPAEEMLPSRIEVNGVTLDRNEANNALEMYQRLFPTEAVVDHAASAEAASEELGMHGTECTPLHDVMSDKGAVNAKAVQGGKKRPPSERNEPRAPPNNPKRARPNRSRGPSLQMPDHAGKGAASAKAAQAGDARLNMRKFNAGDKVSLAAHLFDNPNLKTGDGNEWRWSYRTYGKGWRHAKVFGEVLSYSGKRQRSQANNVLVRWQDGDESEACVSQLTRVHAENIPRDLSGIPSSSLQADATAVAKSRAAPTASTEVSSRTAVTSLFDANSRDSRKHKKRQASSKKWKGRGTSKYLGVYWCKRARHWKASIAAGSRSGRYLGGFHDEVEAAHAFDRASRETRGNQTHKVNFHLGYKKRCEEQISKCRKESLHKAAGKKHCDQLTSKYRGVSLNRTTGKWRAQLNLPIAQLQAKGIQSAAIAEFADERLAALAYDYASRTVRGTDTLLVNFLC</sequence>
<dbReference type="AlphaFoldDB" id="A0AAE0EZ30"/>
<evidence type="ECO:0000256" key="2">
    <source>
        <dbReference type="ARBA" id="ARBA00023015"/>
    </source>
</evidence>
<keyword evidence="3" id="KW-0238">DNA-binding</keyword>
<evidence type="ECO:0000256" key="5">
    <source>
        <dbReference type="ARBA" id="ARBA00023242"/>
    </source>
</evidence>
<feature type="domain" description="AP2/ERF" evidence="7">
    <location>
        <begin position="653"/>
        <end position="711"/>
    </location>
</feature>
<evidence type="ECO:0000256" key="3">
    <source>
        <dbReference type="ARBA" id="ARBA00023125"/>
    </source>
</evidence>
<comment type="subcellular location">
    <subcellularLocation>
        <location evidence="1">Nucleus</location>
    </subcellularLocation>
</comment>
<dbReference type="Gene3D" id="3.30.730.10">
    <property type="entry name" value="AP2/ERF domain"/>
    <property type="match status" value="2"/>
</dbReference>
<feature type="compositionally biased region" description="Low complexity" evidence="6">
    <location>
        <begin position="231"/>
        <end position="241"/>
    </location>
</feature>
<dbReference type="InterPro" id="IPR001471">
    <property type="entry name" value="AP2/ERF_dom"/>
</dbReference>
<dbReference type="InterPro" id="IPR036955">
    <property type="entry name" value="AP2/ERF_dom_sf"/>
</dbReference>
<dbReference type="SUPFAM" id="SSF54171">
    <property type="entry name" value="DNA-binding domain"/>
    <property type="match status" value="1"/>
</dbReference>
<reference evidence="8 9" key="1">
    <citation type="journal article" date="2015" name="Genome Biol. Evol.">
        <title>Comparative Genomics of a Bacterivorous Green Alga Reveals Evolutionary Causalities and Consequences of Phago-Mixotrophic Mode of Nutrition.</title>
        <authorList>
            <person name="Burns J.A."/>
            <person name="Paasch A."/>
            <person name="Narechania A."/>
            <person name="Kim E."/>
        </authorList>
    </citation>
    <scope>NUCLEOTIDE SEQUENCE [LARGE SCALE GENOMIC DNA]</scope>
    <source>
        <strain evidence="8 9">PLY_AMNH</strain>
    </source>
</reference>
<keyword evidence="2" id="KW-0805">Transcription regulation</keyword>
<dbReference type="GO" id="GO:0005634">
    <property type="term" value="C:nucleus"/>
    <property type="evidence" value="ECO:0007669"/>
    <property type="project" value="UniProtKB-SubCell"/>
</dbReference>
<evidence type="ECO:0000256" key="1">
    <source>
        <dbReference type="ARBA" id="ARBA00004123"/>
    </source>
</evidence>
<feature type="region of interest" description="Disordered" evidence="6">
    <location>
        <begin position="432"/>
        <end position="488"/>
    </location>
</feature>
<protein>
    <recommendedName>
        <fullName evidence="7">AP2/ERF domain-containing protein</fullName>
    </recommendedName>
</protein>
<feature type="region of interest" description="Disordered" evidence="6">
    <location>
        <begin position="627"/>
        <end position="647"/>
    </location>
</feature>
<feature type="region of interest" description="Disordered" evidence="6">
    <location>
        <begin position="185"/>
        <end position="241"/>
    </location>
</feature>
<dbReference type="EMBL" id="LGRX02030135">
    <property type="protein sequence ID" value="KAK3246051.1"/>
    <property type="molecule type" value="Genomic_DNA"/>
</dbReference>
<keyword evidence="5" id="KW-0539">Nucleus</keyword>
<dbReference type="PANTHER" id="PTHR32467">
    <property type="entry name" value="AP2-LIKE ETHYLENE-RESPONSIVE TRANSCRIPTION FACTOR"/>
    <property type="match status" value="1"/>
</dbReference>
<dbReference type="PROSITE" id="PS51032">
    <property type="entry name" value="AP2_ERF"/>
    <property type="match status" value="2"/>
</dbReference>